<dbReference type="InterPro" id="IPR000531">
    <property type="entry name" value="Beta-barrel_TonB"/>
</dbReference>
<evidence type="ECO:0000256" key="1">
    <source>
        <dbReference type="ARBA" id="ARBA00004571"/>
    </source>
</evidence>
<name>A0A4Q1AXW6_9BACT</name>
<evidence type="ECO:0000256" key="2">
    <source>
        <dbReference type="ARBA" id="ARBA00022448"/>
    </source>
</evidence>
<proteinExistence type="inferred from homology"/>
<gene>
    <name evidence="13" type="ORF">CP965_04070</name>
</gene>
<keyword evidence="2 8" id="KW-0813">Transport</keyword>
<keyword evidence="10" id="KW-0732">Signal</keyword>
<dbReference type="GO" id="GO:0015344">
    <property type="term" value="F:siderophore uptake transmembrane transporter activity"/>
    <property type="evidence" value="ECO:0007669"/>
    <property type="project" value="TreeGrafter"/>
</dbReference>
<comment type="subcellular location">
    <subcellularLocation>
        <location evidence="1 8">Cell outer membrane</location>
        <topology evidence="1 8">Multi-pass membrane protein</topology>
    </subcellularLocation>
</comment>
<reference evidence="13 14" key="1">
    <citation type="submission" date="2017-09" db="EMBL/GenBank/DDBJ databases">
        <title>Genomics of the genus Arcobacter.</title>
        <authorList>
            <person name="Perez-Cataluna A."/>
            <person name="Figueras M.J."/>
            <person name="Salas-Masso N."/>
        </authorList>
    </citation>
    <scope>NUCLEOTIDE SEQUENCE [LARGE SCALE GENOMIC DNA]</scope>
    <source>
        <strain evidence="13 14">F156-34</strain>
    </source>
</reference>
<evidence type="ECO:0000256" key="9">
    <source>
        <dbReference type="RuleBase" id="RU003357"/>
    </source>
</evidence>
<evidence type="ECO:0000256" key="8">
    <source>
        <dbReference type="PROSITE-ProRule" id="PRU01360"/>
    </source>
</evidence>
<comment type="similarity">
    <text evidence="8 9">Belongs to the TonB-dependent receptor family.</text>
</comment>
<feature type="domain" description="TonB-dependent receptor-like beta-barrel" evidence="11">
    <location>
        <begin position="214"/>
        <end position="667"/>
    </location>
</feature>
<evidence type="ECO:0000256" key="5">
    <source>
        <dbReference type="ARBA" id="ARBA00023077"/>
    </source>
</evidence>
<dbReference type="PROSITE" id="PS52016">
    <property type="entry name" value="TONB_DEPENDENT_REC_3"/>
    <property type="match status" value="1"/>
</dbReference>
<dbReference type="GO" id="GO:0009279">
    <property type="term" value="C:cell outer membrane"/>
    <property type="evidence" value="ECO:0007669"/>
    <property type="project" value="UniProtKB-SubCell"/>
</dbReference>
<dbReference type="RefSeq" id="WP_129060765.1">
    <property type="nucleotide sequence ID" value="NZ_NXIE01000001.1"/>
</dbReference>
<evidence type="ECO:0000256" key="3">
    <source>
        <dbReference type="ARBA" id="ARBA00022452"/>
    </source>
</evidence>
<keyword evidence="5 9" id="KW-0798">TonB box</keyword>
<keyword evidence="6 8" id="KW-0472">Membrane</keyword>
<dbReference type="PANTHER" id="PTHR30069:SF50">
    <property type="entry name" value="TONB-DEPENDENT RECEPTOR HI_1217-RELATED"/>
    <property type="match status" value="1"/>
</dbReference>
<dbReference type="Gene3D" id="2.170.130.10">
    <property type="entry name" value="TonB-dependent receptor, plug domain"/>
    <property type="match status" value="1"/>
</dbReference>
<keyword evidence="7 8" id="KW-0998">Cell outer membrane</keyword>
<comment type="caution">
    <text evidence="13">The sequence shown here is derived from an EMBL/GenBank/DDBJ whole genome shotgun (WGS) entry which is preliminary data.</text>
</comment>
<dbReference type="SUPFAM" id="SSF56935">
    <property type="entry name" value="Porins"/>
    <property type="match status" value="1"/>
</dbReference>
<evidence type="ECO:0000256" key="10">
    <source>
        <dbReference type="SAM" id="SignalP"/>
    </source>
</evidence>
<evidence type="ECO:0000259" key="11">
    <source>
        <dbReference type="Pfam" id="PF00593"/>
    </source>
</evidence>
<dbReference type="OrthoDB" id="9763670at2"/>
<evidence type="ECO:0000313" key="14">
    <source>
        <dbReference type="Proteomes" id="UP000289718"/>
    </source>
</evidence>
<protein>
    <recommendedName>
        <fullName evidence="15">TonB-dependent receptor</fullName>
    </recommendedName>
</protein>
<dbReference type="InterPro" id="IPR012910">
    <property type="entry name" value="Plug_dom"/>
</dbReference>
<dbReference type="Pfam" id="PF07715">
    <property type="entry name" value="Plug"/>
    <property type="match status" value="1"/>
</dbReference>
<feature type="signal peptide" evidence="10">
    <location>
        <begin position="1"/>
        <end position="22"/>
    </location>
</feature>
<dbReference type="EMBL" id="NXIE01000001">
    <property type="protein sequence ID" value="RXK14628.1"/>
    <property type="molecule type" value="Genomic_DNA"/>
</dbReference>
<dbReference type="GO" id="GO:0044718">
    <property type="term" value="P:siderophore transmembrane transport"/>
    <property type="evidence" value="ECO:0007669"/>
    <property type="project" value="TreeGrafter"/>
</dbReference>
<evidence type="ECO:0000256" key="4">
    <source>
        <dbReference type="ARBA" id="ARBA00022692"/>
    </source>
</evidence>
<dbReference type="InterPro" id="IPR036942">
    <property type="entry name" value="Beta-barrel_TonB_sf"/>
</dbReference>
<dbReference type="InterPro" id="IPR039426">
    <property type="entry name" value="TonB-dep_rcpt-like"/>
</dbReference>
<dbReference type="CDD" id="cd01347">
    <property type="entry name" value="ligand_gated_channel"/>
    <property type="match status" value="1"/>
</dbReference>
<accession>A0A4Q1AXW6</accession>
<dbReference type="Pfam" id="PF00593">
    <property type="entry name" value="TonB_dep_Rec_b-barrel"/>
    <property type="match status" value="1"/>
</dbReference>
<keyword evidence="3 8" id="KW-1134">Transmembrane beta strand</keyword>
<keyword evidence="4 8" id="KW-0812">Transmembrane</keyword>
<dbReference type="InterPro" id="IPR037066">
    <property type="entry name" value="Plug_dom_sf"/>
</dbReference>
<evidence type="ECO:0008006" key="15">
    <source>
        <dbReference type="Google" id="ProtNLM"/>
    </source>
</evidence>
<dbReference type="Gene3D" id="2.40.170.20">
    <property type="entry name" value="TonB-dependent receptor, beta-barrel domain"/>
    <property type="match status" value="1"/>
</dbReference>
<organism evidence="13 14">
    <name type="scientific">Halarcobacter mediterraneus</name>
    <dbReference type="NCBI Taxonomy" id="2023153"/>
    <lineage>
        <taxon>Bacteria</taxon>
        <taxon>Pseudomonadati</taxon>
        <taxon>Campylobacterota</taxon>
        <taxon>Epsilonproteobacteria</taxon>
        <taxon>Campylobacterales</taxon>
        <taxon>Arcobacteraceae</taxon>
        <taxon>Halarcobacter</taxon>
    </lineage>
</organism>
<evidence type="ECO:0000256" key="6">
    <source>
        <dbReference type="ARBA" id="ARBA00023136"/>
    </source>
</evidence>
<evidence type="ECO:0000313" key="13">
    <source>
        <dbReference type="EMBL" id="RXK14628.1"/>
    </source>
</evidence>
<evidence type="ECO:0000256" key="7">
    <source>
        <dbReference type="ARBA" id="ARBA00023237"/>
    </source>
</evidence>
<dbReference type="PANTHER" id="PTHR30069">
    <property type="entry name" value="TONB-DEPENDENT OUTER MEMBRANE RECEPTOR"/>
    <property type="match status" value="1"/>
</dbReference>
<dbReference type="Proteomes" id="UP000289718">
    <property type="component" value="Unassembled WGS sequence"/>
</dbReference>
<keyword evidence="14" id="KW-1185">Reference proteome</keyword>
<evidence type="ECO:0000259" key="12">
    <source>
        <dbReference type="Pfam" id="PF07715"/>
    </source>
</evidence>
<feature type="domain" description="TonB-dependent receptor plug" evidence="12">
    <location>
        <begin position="54"/>
        <end position="164"/>
    </location>
</feature>
<feature type="chain" id="PRO_5020252495" description="TonB-dependent receptor" evidence="10">
    <location>
        <begin position="23"/>
        <end position="705"/>
    </location>
</feature>
<sequence>MPYNLNKYVIISLFLGANILFASQGKEDVKLDDITIQESVNKKNPETIDLENTLKEVPGGTNLIKMDDITSSKASISKVLNYEPGIIVQEFFGGNDQPRINIRGSGIQDNPVNRGIQILYDGLALNHPDGSFIIGMIDPEQADHLSIYRGSNAMRYGATTLGGAIDLNIRNAYNSSNSLAFEVGSFEFRKAKMTFAEKIGKFDYHLYASHSQQEGFRNHSEGKRDSIAFNLGYTEENWDNRTYFNYTKNDFDIPFLLRKEEAKNNPELVMGEGHGPLGELLNISIRKPKRESKEYRLANKTKVFTENSVQKIGFYTSKTEDTFRNPLTEMETDIRNFGLDYSFNYNHLLKNNLLTNYLLFVSANKGEMPRTYKSINPLDGSILRKIADVDLDASNVVLGGQVTQELTSDLKALASVQWVLNKREITDNKSKNLLDSDFSYSVLNPKVGLIYEPYEDLRLYTNFSTSSESPNFWQLATVVANPGNPLNDHVQINDLKMQKAKTFEVGVSTKYENFDFSTAFYYSEVDDELISVVGDFAVNGKTINYDGKTIHKGIELGVKHFIDSVFLENDKFVSKLIYNYSHFTFDDGEYEGKYLAGVPKHLIQAEFGYWPNSSWYLGANLRLQPEKTYIDHYNTESTKQDAYYLLGLETSYNITKNLRLFLDLNNITDEVYQTAYVVRGLSAPDLPNFIPGAGFNLTAGLVYKW</sequence>
<dbReference type="AlphaFoldDB" id="A0A4Q1AXW6"/>